<evidence type="ECO:0000313" key="1">
    <source>
        <dbReference type="EMBL" id="MCZ4222613.1"/>
    </source>
</evidence>
<protein>
    <submittedName>
        <fullName evidence="1">Uncharacterized protein</fullName>
    </submittedName>
</protein>
<gene>
    <name evidence="1" type="ORF">O0931_04820</name>
</gene>
<dbReference type="EMBL" id="JAPWGL010000001">
    <property type="protein sequence ID" value="MCZ4222613.1"/>
    <property type="molecule type" value="Genomic_DNA"/>
</dbReference>
<evidence type="ECO:0000313" key="2">
    <source>
        <dbReference type="Proteomes" id="UP001144341"/>
    </source>
</evidence>
<dbReference type="Proteomes" id="UP001144341">
    <property type="component" value="Unassembled WGS sequence"/>
</dbReference>
<proteinExistence type="predicted"/>
<accession>A0ABT4KXL2</accession>
<keyword evidence="2" id="KW-1185">Reference proteome</keyword>
<sequence length="56" mass="6706">MINTFDFSSYFQPSECFKENSNSQVIQEHIPDLKEKREHLLKGLLEDLNKETELYE</sequence>
<dbReference type="RefSeq" id="WP_269414413.1">
    <property type="nucleotide sequence ID" value="NZ_JAPWGL010000001.1"/>
</dbReference>
<comment type="caution">
    <text evidence="1">The sequence shown here is derived from an EMBL/GenBank/DDBJ whole genome shotgun (WGS) entry which is preliminary data.</text>
</comment>
<reference evidence="1" key="1">
    <citation type="submission" date="2022-12" db="EMBL/GenBank/DDBJ databases">
        <title>Genome sequence of SJ11.</title>
        <authorList>
            <person name="Woo H."/>
        </authorList>
    </citation>
    <scope>NUCLEOTIDE SEQUENCE</scope>
    <source>
        <strain evidence="1">SJ11</strain>
    </source>
</reference>
<organism evidence="1 2">
    <name type="scientific">Pedobacter rhodius</name>
    <dbReference type="NCBI Taxonomy" id="3004098"/>
    <lineage>
        <taxon>Bacteria</taxon>
        <taxon>Pseudomonadati</taxon>
        <taxon>Bacteroidota</taxon>
        <taxon>Sphingobacteriia</taxon>
        <taxon>Sphingobacteriales</taxon>
        <taxon>Sphingobacteriaceae</taxon>
        <taxon>Pedobacter</taxon>
    </lineage>
</organism>
<name>A0ABT4KXL2_9SPHI</name>